<dbReference type="GO" id="GO:0000287">
    <property type="term" value="F:magnesium ion binding"/>
    <property type="evidence" value="ECO:0007669"/>
    <property type="project" value="UniProtKB-UniRule"/>
</dbReference>
<organism evidence="13 14">
    <name type="scientific">Niallia alba</name>
    <dbReference type="NCBI Taxonomy" id="2729105"/>
    <lineage>
        <taxon>Bacteria</taxon>
        <taxon>Bacillati</taxon>
        <taxon>Bacillota</taxon>
        <taxon>Bacilli</taxon>
        <taxon>Bacillales</taxon>
        <taxon>Bacillaceae</taxon>
        <taxon>Niallia</taxon>
    </lineage>
</organism>
<protein>
    <recommendedName>
        <fullName evidence="9">Thiamine-phosphate synthase</fullName>
        <shortName evidence="9">TP synthase</shortName>
        <shortName evidence="9">TPS</shortName>
        <ecNumber evidence="9">2.5.1.3</ecNumber>
    </recommendedName>
    <alternativeName>
        <fullName evidence="9">Thiamine-phosphate pyrophosphorylase</fullName>
        <shortName evidence="9">TMP pyrophosphorylase</shortName>
        <shortName evidence="9">TMP-PPase</shortName>
    </alternativeName>
</protein>
<dbReference type="GO" id="GO:0009228">
    <property type="term" value="P:thiamine biosynthetic process"/>
    <property type="evidence" value="ECO:0007669"/>
    <property type="project" value="UniProtKB-KW"/>
</dbReference>
<keyword evidence="3 9" id="KW-0479">Metal-binding</keyword>
<comment type="cofactor">
    <cofactor evidence="9">
        <name>Mg(2+)</name>
        <dbReference type="ChEBI" id="CHEBI:18420"/>
    </cofactor>
    <text evidence="9">Binds 1 Mg(2+) ion per subunit.</text>
</comment>
<evidence type="ECO:0000256" key="6">
    <source>
        <dbReference type="ARBA" id="ARBA00047334"/>
    </source>
</evidence>
<proteinExistence type="inferred from homology"/>
<dbReference type="GO" id="GO:0004789">
    <property type="term" value="F:thiamine-phosphate diphosphorylase activity"/>
    <property type="evidence" value="ECO:0007669"/>
    <property type="project" value="UniProtKB-UniRule"/>
</dbReference>
<dbReference type="FunFam" id="3.20.20.70:FF:000096">
    <property type="entry name" value="Thiamine-phosphate synthase"/>
    <property type="match status" value="1"/>
</dbReference>
<dbReference type="GO" id="GO:0009229">
    <property type="term" value="P:thiamine diphosphate biosynthetic process"/>
    <property type="evidence" value="ECO:0007669"/>
    <property type="project" value="UniProtKB-UniRule"/>
</dbReference>
<feature type="binding site" evidence="9">
    <location>
        <position position="81"/>
    </location>
    <ligand>
        <name>Mg(2+)</name>
        <dbReference type="ChEBI" id="CHEBI:18420"/>
    </ligand>
</feature>
<dbReference type="Gene3D" id="3.20.20.70">
    <property type="entry name" value="Aldolase class I"/>
    <property type="match status" value="1"/>
</dbReference>
<comment type="similarity">
    <text evidence="9 10">Belongs to the thiamine-phosphate synthase family.</text>
</comment>
<feature type="binding site" evidence="9">
    <location>
        <position position="147"/>
    </location>
    <ligand>
        <name>4-amino-2-methyl-5-(diphosphooxymethyl)pyrimidine</name>
        <dbReference type="ChEBI" id="CHEBI:57841"/>
    </ligand>
</feature>
<comment type="catalytic activity">
    <reaction evidence="6 9 10">
        <text>4-methyl-5-(2-phosphooxyethyl)-thiazole + 4-amino-2-methyl-5-(diphosphooxymethyl)pyrimidine + H(+) = thiamine phosphate + diphosphate</text>
        <dbReference type="Rhea" id="RHEA:22328"/>
        <dbReference type="ChEBI" id="CHEBI:15378"/>
        <dbReference type="ChEBI" id="CHEBI:33019"/>
        <dbReference type="ChEBI" id="CHEBI:37575"/>
        <dbReference type="ChEBI" id="CHEBI:57841"/>
        <dbReference type="ChEBI" id="CHEBI:58296"/>
        <dbReference type="EC" id="2.5.1.3"/>
    </reaction>
</comment>
<keyword evidence="2 9" id="KW-0808">Transferase</keyword>
<dbReference type="InterPro" id="IPR034291">
    <property type="entry name" value="TMP_synthase"/>
</dbReference>
<evidence type="ECO:0000256" key="10">
    <source>
        <dbReference type="RuleBase" id="RU003826"/>
    </source>
</evidence>
<dbReference type="InterPro" id="IPR036206">
    <property type="entry name" value="ThiamineP_synth_sf"/>
</dbReference>
<evidence type="ECO:0000313" key="13">
    <source>
        <dbReference type="EMBL" id="NMO78018.1"/>
    </source>
</evidence>
<feature type="domain" description="Thiamine phosphate synthase/TenI" evidence="12">
    <location>
        <begin position="15"/>
        <end position="199"/>
    </location>
</feature>
<evidence type="ECO:0000313" key="14">
    <source>
        <dbReference type="Proteomes" id="UP000588491"/>
    </source>
</evidence>
<reference evidence="13 14" key="1">
    <citation type="submission" date="2020-04" db="EMBL/GenBank/DDBJ databases">
        <title>Bacillus sp. UniB3 isolated from commercial digestive syrup.</title>
        <authorList>
            <person name="Thorat V."/>
            <person name="Kirdat K."/>
            <person name="Tiwarekar B."/>
            <person name="Yadav A."/>
        </authorList>
    </citation>
    <scope>NUCLEOTIDE SEQUENCE [LARGE SCALE GENOMIC DNA]</scope>
    <source>
        <strain evidence="13 14">UniB3</strain>
    </source>
</reference>
<comment type="caution">
    <text evidence="13">The sequence shown here is derived from an EMBL/GenBank/DDBJ whole genome shotgun (WGS) entry which is preliminary data.</text>
</comment>
<dbReference type="GO" id="GO:0005737">
    <property type="term" value="C:cytoplasm"/>
    <property type="evidence" value="ECO:0007669"/>
    <property type="project" value="TreeGrafter"/>
</dbReference>
<evidence type="ECO:0000256" key="5">
    <source>
        <dbReference type="ARBA" id="ARBA00022977"/>
    </source>
</evidence>
<evidence type="ECO:0000256" key="9">
    <source>
        <dbReference type="HAMAP-Rule" id="MF_00097"/>
    </source>
</evidence>
<comment type="catalytic activity">
    <reaction evidence="8 9 10">
        <text>2-[(2R,5Z)-2-carboxy-4-methylthiazol-5(2H)-ylidene]ethyl phosphate + 4-amino-2-methyl-5-(diphosphooxymethyl)pyrimidine + 2 H(+) = thiamine phosphate + CO2 + diphosphate</text>
        <dbReference type="Rhea" id="RHEA:47844"/>
        <dbReference type="ChEBI" id="CHEBI:15378"/>
        <dbReference type="ChEBI" id="CHEBI:16526"/>
        <dbReference type="ChEBI" id="CHEBI:33019"/>
        <dbReference type="ChEBI" id="CHEBI:37575"/>
        <dbReference type="ChEBI" id="CHEBI:57841"/>
        <dbReference type="ChEBI" id="CHEBI:62899"/>
        <dbReference type="EC" id="2.5.1.3"/>
    </reaction>
</comment>
<keyword evidence="14" id="KW-1185">Reference proteome</keyword>
<name>A0A7Y0PMI4_9BACI</name>
<dbReference type="RefSeq" id="WP_040343582.1">
    <property type="nucleotide sequence ID" value="NZ_JABBPK010000001.1"/>
</dbReference>
<feature type="binding site" evidence="9">
    <location>
        <begin position="196"/>
        <end position="197"/>
    </location>
    <ligand>
        <name>2-[(2R,5Z)-2-carboxy-4-methylthiazol-5(2H)-ylidene]ethyl phosphate</name>
        <dbReference type="ChEBI" id="CHEBI:62899"/>
    </ligand>
</feature>
<evidence type="ECO:0000256" key="7">
    <source>
        <dbReference type="ARBA" id="ARBA00047851"/>
    </source>
</evidence>
<sequence>MTSYTKERMKQLLKVYFIMGSNNNSTLAPEIILEEALKGGISIFQFREKGTGALKGAAKIQLAKRMQELCNQYHVPFIVNDDIELALALDADGVHIGQDDENAIKVRQLFANKLVGVSAHTIEEVKEAIEAGADYIGIGPIYPTSTKKDAKEVQGTSLIEKVKEANLTIPIVGIGGITAENAFPVIQAGADGVAIISEISMADNPYEQTKRLKKVVFGQG</sequence>
<evidence type="ECO:0000256" key="8">
    <source>
        <dbReference type="ARBA" id="ARBA00047883"/>
    </source>
</evidence>
<evidence type="ECO:0000256" key="4">
    <source>
        <dbReference type="ARBA" id="ARBA00022842"/>
    </source>
</evidence>
<dbReference type="InterPro" id="IPR022998">
    <property type="entry name" value="ThiamineP_synth_TenI"/>
</dbReference>
<feature type="binding site" evidence="9">
    <location>
        <position position="100"/>
    </location>
    <ligand>
        <name>Mg(2+)</name>
        <dbReference type="ChEBI" id="CHEBI:18420"/>
    </ligand>
</feature>
<dbReference type="Proteomes" id="UP000588491">
    <property type="component" value="Unassembled WGS sequence"/>
</dbReference>
<dbReference type="SUPFAM" id="SSF51391">
    <property type="entry name" value="Thiamin phosphate synthase"/>
    <property type="match status" value="1"/>
</dbReference>
<dbReference type="HAMAP" id="MF_00097">
    <property type="entry name" value="TMP_synthase"/>
    <property type="match status" value="1"/>
</dbReference>
<dbReference type="Pfam" id="PF02581">
    <property type="entry name" value="TMP-TENI"/>
    <property type="match status" value="1"/>
</dbReference>
<dbReference type="EC" id="2.5.1.3" evidence="9"/>
<feature type="binding site" evidence="9">
    <location>
        <begin position="144"/>
        <end position="146"/>
    </location>
    <ligand>
        <name>2-[(2R,5Z)-2-carboxy-4-methylthiazol-5(2H)-ylidene]ethyl phosphate</name>
        <dbReference type="ChEBI" id="CHEBI:62899"/>
    </ligand>
</feature>
<feature type="binding site" evidence="9">
    <location>
        <position position="176"/>
    </location>
    <ligand>
        <name>2-[(2R,5Z)-2-carboxy-4-methylthiazol-5(2H)-ylidene]ethyl phosphate</name>
        <dbReference type="ChEBI" id="CHEBI:62899"/>
    </ligand>
</feature>
<gene>
    <name evidence="9" type="primary">thiE</name>
    <name evidence="13" type="ORF">HHU08_13585</name>
</gene>
<comment type="catalytic activity">
    <reaction evidence="7 9 10">
        <text>2-(2-carboxy-4-methylthiazol-5-yl)ethyl phosphate + 4-amino-2-methyl-5-(diphosphooxymethyl)pyrimidine + 2 H(+) = thiamine phosphate + CO2 + diphosphate</text>
        <dbReference type="Rhea" id="RHEA:47848"/>
        <dbReference type="ChEBI" id="CHEBI:15378"/>
        <dbReference type="ChEBI" id="CHEBI:16526"/>
        <dbReference type="ChEBI" id="CHEBI:33019"/>
        <dbReference type="ChEBI" id="CHEBI:37575"/>
        <dbReference type="ChEBI" id="CHEBI:57841"/>
        <dbReference type="ChEBI" id="CHEBI:62890"/>
        <dbReference type="EC" id="2.5.1.3"/>
    </reaction>
</comment>
<keyword evidence="5 9" id="KW-0784">Thiamine biosynthesis</keyword>
<feature type="binding site" evidence="9">
    <location>
        <begin position="45"/>
        <end position="49"/>
    </location>
    <ligand>
        <name>4-amino-2-methyl-5-(diphosphooxymethyl)pyrimidine</name>
        <dbReference type="ChEBI" id="CHEBI:57841"/>
    </ligand>
</feature>
<feature type="binding site" evidence="9">
    <location>
        <position position="80"/>
    </location>
    <ligand>
        <name>4-amino-2-methyl-5-(diphosphooxymethyl)pyrimidine</name>
        <dbReference type="ChEBI" id="CHEBI:57841"/>
    </ligand>
</feature>
<dbReference type="NCBIfam" id="TIGR00693">
    <property type="entry name" value="thiE"/>
    <property type="match status" value="1"/>
</dbReference>
<dbReference type="PANTHER" id="PTHR20857:SF15">
    <property type="entry name" value="THIAMINE-PHOSPHATE SYNTHASE"/>
    <property type="match status" value="1"/>
</dbReference>
<keyword evidence="4 9" id="KW-0460">Magnesium</keyword>
<dbReference type="InterPro" id="IPR013785">
    <property type="entry name" value="Aldolase_TIM"/>
</dbReference>
<comment type="function">
    <text evidence="9">Condenses 4-methyl-5-(beta-hydroxyethyl)thiazole monophosphate (THZ-P) and 2-methyl-4-amino-5-hydroxymethyl pyrimidine pyrophosphate (HMP-PP) to form thiamine monophosphate (TMP).</text>
</comment>
<dbReference type="AlphaFoldDB" id="A0A7Y0PMI4"/>
<evidence type="ECO:0000256" key="2">
    <source>
        <dbReference type="ARBA" id="ARBA00022679"/>
    </source>
</evidence>
<evidence type="ECO:0000256" key="3">
    <source>
        <dbReference type="ARBA" id="ARBA00022723"/>
    </source>
</evidence>
<dbReference type="UniPathway" id="UPA00060">
    <property type="reaction ID" value="UER00141"/>
</dbReference>
<evidence type="ECO:0000256" key="11">
    <source>
        <dbReference type="RuleBase" id="RU004253"/>
    </source>
</evidence>
<evidence type="ECO:0000256" key="1">
    <source>
        <dbReference type="ARBA" id="ARBA00005165"/>
    </source>
</evidence>
<evidence type="ECO:0000259" key="12">
    <source>
        <dbReference type="Pfam" id="PF02581"/>
    </source>
</evidence>
<dbReference type="EMBL" id="JABBPK010000001">
    <property type="protein sequence ID" value="NMO78018.1"/>
    <property type="molecule type" value="Genomic_DNA"/>
</dbReference>
<dbReference type="CDD" id="cd00564">
    <property type="entry name" value="TMP_TenI"/>
    <property type="match status" value="1"/>
</dbReference>
<accession>A0A7Y0PMI4</accession>
<dbReference type="PANTHER" id="PTHR20857">
    <property type="entry name" value="THIAMINE-PHOSPHATE PYROPHOSPHORYLASE"/>
    <property type="match status" value="1"/>
</dbReference>
<comment type="pathway">
    <text evidence="1 9 11">Cofactor biosynthesis; thiamine diphosphate biosynthesis; thiamine phosphate from 4-amino-2-methyl-5-diphosphomethylpyrimidine and 4-methyl-5-(2-phosphoethyl)-thiazole: step 1/1.</text>
</comment>
<feature type="binding site" evidence="9">
    <location>
        <position position="118"/>
    </location>
    <ligand>
        <name>4-amino-2-methyl-5-(diphosphooxymethyl)pyrimidine</name>
        <dbReference type="ChEBI" id="CHEBI:57841"/>
    </ligand>
</feature>